<keyword evidence="3" id="KW-1185">Reference proteome</keyword>
<dbReference type="InterPro" id="IPR041374">
    <property type="entry name" value="BaeRF_family12"/>
</dbReference>
<dbReference type="EMBL" id="JAOWLA010000008">
    <property type="protein sequence ID" value="MCV2865161.1"/>
    <property type="molecule type" value="Genomic_DNA"/>
</dbReference>
<gene>
    <name evidence="2" type="ORF">OE647_10530</name>
</gene>
<evidence type="ECO:0000313" key="2">
    <source>
        <dbReference type="EMBL" id="MCV2865161.1"/>
    </source>
</evidence>
<organism evidence="2 3">
    <name type="scientific">Albidovulum sediminicola</name>
    <dbReference type="NCBI Taxonomy" id="2984331"/>
    <lineage>
        <taxon>Bacteria</taxon>
        <taxon>Pseudomonadati</taxon>
        <taxon>Pseudomonadota</taxon>
        <taxon>Alphaproteobacteria</taxon>
        <taxon>Rhodobacterales</taxon>
        <taxon>Paracoccaceae</taxon>
        <taxon>Albidovulum</taxon>
    </lineage>
</organism>
<reference evidence="2 3" key="1">
    <citation type="submission" date="2022-10" db="EMBL/GenBank/DDBJ databases">
        <title>Defluviimonas sp. nov., isolated from ocean surface water.</title>
        <authorList>
            <person name="He W."/>
            <person name="Wang L."/>
            <person name="Zhang D.-F."/>
        </authorList>
    </citation>
    <scope>NUCLEOTIDE SEQUENCE [LARGE SCALE GENOMIC DNA]</scope>
    <source>
        <strain evidence="2 3">WL0075</strain>
    </source>
</reference>
<proteinExistence type="predicted"/>
<feature type="region of interest" description="Disordered" evidence="1">
    <location>
        <begin position="43"/>
        <end position="71"/>
    </location>
</feature>
<dbReference type="RefSeq" id="WP_263721676.1">
    <property type="nucleotide sequence ID" value="NZ_JAOWLA010000008.1"/>
</dbReference>
<dbReference type="Proteomes" id="UP001652503">
    <property type="component" value="Unassembled WGS sequence"/>
</dbReference>
<comment type="caution">
    <text evidence="2">The sequence shown here is derived from an EMBL/GenBank/DDBJ whole genome shotgun (WGS) entry which is preliminary data.</text>
</comment>
<evidence type="ECO:0000256" key="1">
    <source>
        <dbReference type="SAM" id="MobiDB-lite"/>
    </source>
</evidence>
<dbReference type="Pfam" id="PF18856">
    <property type="entry name" value="baeRF_family12"/>
    <property type="match status" value="1"/>
</dbReference>
<protein>
    <submittedName>
        <fullName evidence="2">Host attachment family protein</fullName>
    </submittedName>
</protein>
<name>A0ABT2Z224_9RHOB</name>
<sequence>MKAVKTLIVLADDAAARFVLNEGVGKGLREGTSVSAREFAQDEVEYGDRPGRSAAGPGGMAKHGFDPHQSADEAARARFAARIAEALEREWHDQQPDRLILASAPKMLGVLRGVIGTGPRAALAAELPKDLVNIPLRDLEGHLSGVLAL</sequence>
<evidence type="ECO:0000313" key="3">
    <source>
        <dbReference type="Proteomes" id="UP001652503"/>
    </source>
</evidence>
<accession>A0ABT2Z224</accession>